<dbReference type="EMBL" id="UYIO01000001">
    <property type="protein sequence ID" value="VDG76052.1"/>
    <property type="molecule type" value="Genomic_DNA"/>
</dbReference>
<name>A0A1B9BBW9_9ACTO</name>
<dbReference type="PANTHER" id="PTHR30292:SF0">
    <property type="entry name" value="5-OXOPROLINASE SUBUNIT A"/>
    <property type="match status" value="1"/>
</dbReference>
<dbReference type="InterPro" id="IPR011330">
    <property type="entry name" value="Glyco_hydro/deAcase_b/a-brl"/>
</dbReference>
<evidence type="ECO:0000313" key="6">
    <source>
        <dbReference type="Proteomes" id="UP000269974"/>
    </source>
</evidence>
<reference evidence="4 6" key="3">
    <citation type="submission" date="2018-11" db="EMBL/GenBank/DDBJ databases">
        <authorList>
            <consortium name="Pathogen Informatics"/>
        </authorList>
    </citation>
    <scope>NUCLEOTIDE SEQUENCE [LARGE SCALE GENOMIC DNA]</scope>
    <source>
        <strain evidence="4 6">NCTC10327</strain>
    </source>
</reference>
<reference evidence="5" key="2">
    <citation type="submission" date="2016-10" db="EMBL/GenBank/DDBJ databases">
        <authorList>
            <person name="Varghese N."/>
        </authorList>
    </citation>
    <scope>NUCLEOTIDE SEQUENCE [LARGE SCALE GENOMIC DNA]</scope>
    <source>
        <strain evidence="5">DSM 20639</strain>
    </source>
</reference>
<dbReference type="GO" id="GO:0017168">
    <property type="term" value="F:5-oxoprolinase (ATP-hydrolyzing) activity"/>
    <property type="evidence" value="ECO:0007669"/>
    <property type="project" value="UniProtKB-UniRule"/>
</dbReference>
<evidence type="ECO:0000313" key="3">
    <source>
        <dbReference type="EMBL" id="SDE17508.1"/>
    </source>
</evidence>
<dbReference type="Pfam" id="PF03746">
    <property type="entry name" value="LamB_YcsF"/>
    <property type="match status" value="1"/>
</dbReference>
<dbReference type="EMBL" id="JAWNFU010000002">
    <property type="protein sequence ID" value="MDY5153416.1"/>
    <property type="molecule type" value="Genomic_DNA"/>
</dbReference>
<dbReference type="InterPro" id="IPR005501">
    <property type="entry name" value="LamB/YcsF/PxpA-like"/>
</dbReference>
<dbReference type="RefSeq" id="WP_065415240.1">
    <property type="nucleotide sequence ID" value="NZ_FNAU01000003.1"/>
</dbReference>
<keyword evidence="1" id="KW-0547">Nucleotide-binding</keyword>
<evidence type="ECO:0000313" key="4">
    <source>
        <dbReference type="EMBL" id="VDG76052.1"/>
    </source>
</evidence>
<comment type="similarity">
    <text evidence="1">Belongs to the LamB/PxpA family.</text>
</comment>
<dbReference type="HAMAP" id="MF_00691">
    <property type="entry name" value="PxpA"/>
    <property type="match status" value="1"/>
</dbReference>
<dbReference type="GO" id="GO:0005975">
    <property type="term" value="P:carbohydrate metabolic process"/>
    <property type="evidence" value="ECO:0007669"/>
    <property type="project" value="InterPro"/>
</dbReference>
<keyword evidence="5" id="KW-1185">Reference proteome</keyword>
<comment type="subunit">
    <text evidence="1">Forms a complex composed of PxpA, PxpB and PxpC.</text>
</comment>
<organism evidence="4 6">
    <name type="scientific">Actinobaculum suis</name>
    <dbReference type="NCBI Taxonomy" id="1657"/>
    <lineage>
        <taxon>Bacteria</taxon>
        <taxon>Bacillati</taxon>
        <taxon>Actinomycetota</taxon>
        <taxon>Actinomycetes</taxon>
        <taxon>Actinomycetales</taxon>
        <taxon>Actinomycetaceae</taxon>
        <taxon>Actinobaculum</taxon>
    </lineage>
</organism>
<dbReference type="Proteomes" id="UP000269974">
    <property type="component" value="Unassembled WGS sequence"/>
</dbReference>
<dbReference type="NCBIfam" id="NF003814">
    <property type="entry name" value="PRK05406.1-3"/>
    <property type="match status" value="1"/>
</dbReference>
<dbReference type="OrthoDB" id="9773478at2"/>
<keyword evidence="1 2" id="KW-0378">Hydrolase</keyword>
<evidence type="ECO:0000313" key="5">
    <source>
        <dbReference type="Proteomes" id="UP000182744"/>
    </source>
</evidence>
<dbReference type="Proteomes" id="UP001273799">
    <property type="component" value="Unassembled WGS sequence"/>
</dbReference>
<reference evidence="3" key="1">
    <citation type="submission" date="2016-10" db="EMBL/GenBank/DDBJ databases">
        <authorList>
            <person name="Varghese N."/>
            <person name="Submissions S."/>
        </authorList>
    </citation>
    <scope>NUCLEOTIDE SEQUENCE</scope>
    <source>
        <strain evidence="3">DSM 20639</strain>
    </source>
</reference>
<dbReference type="Proteomes" id="UP000182744">
    <property type="component" value="Unassembled WGS sequence"/>
</dbReference>
<dbReference type="GO" id="GO:0005524">
    <property type="term" value="F:ATP binding"/>
    <property type="evidence" value="ECO:0007669"/>
    <property type="project" value="UniProtKB-UniRule"/>
</dbReference>
<dbReference type="SUPFAM" id="SSF88713">
    <property type="entry name" value="Glycoside hydrolase/deacetylase"/>
    <property type="match status" value="1"/>
</dbReference>
<comment type="catalytic activity">
    <reaction evidence="1">
        <text>5-oxo-L-proline + ATP + 2 H2O = L-glutamate + ADP + phosphate + H(+)</text>
        <dbReference type="Rhea" id="RHEA:10348"/>
        <dbReference type="ChEBI" id="CHEBI:15377"/>
        <dbReference type="ChEBI" id="CHEBI:15378"/>
        <dbReference type="ChEBI" id="CHEBI:29985"/>
        <dbReference type="ChEBI" id="CHEBI:30616"/>
        <dbReference type="ChEBI" id="CHEBI:43474"/>
        <dbReference type="ChEBI" id="CHEBI:58402"/>
        <dbReference type="ChEBI" id="CHEBI:456216"/>
        <dbReference type="EC" id="3.5.2.9"/>
    </reaction>
</comment>
<reference evidence="2" key="4">
    <citation type="submission" date="2023-10" db="EMBL/GenBank/DDBJ databases">
        <title>Whole Genome based description of the genera Actinobaculum and Actinotignum reveals a complex phylogenetic relationship within the species included in the genus Actinotignum.</title>
        <authorList>
            <person name="Jensen C.S."/>
            <person name="Dargis R."/>
            <person name="Kemp M."/>
            <person name="Christensen J.J."/>
        </authorList>
    </citation>
    <scope>NUCLEOTIDE SEQUENCE</scope>
    <source>
        <strain evidence="2">Actinobaculum_suis_CCUG19206T</strain>
    </source>
</reference>
<sequence>MVSIDLNSDLGENTPDRVVSDDAAMLGIVSSANVACGFHAGDPAGIAATLRAAAAHGVVVGAHPGYRDFEGFGRRALDIPAAELQADIEYQLGALQALARAAGTTVSYVKPHGALYNSLARDRKLAHTVVRAIKAVDPNLVFLGLAGTEGIEVAAQEGLQVAAEAFADRAYTPSGDLVPRSQAGAVLHDPQEVSERIMRLVETGKMRAIDGSDVQVQADSICVHGDSAGAVAMARAIRENLEAAGIIIRHFEGRANPK</sequence>
<evidence type="ECO:0000256" key="1">
    <source>
        <dbReference type="HAMAP-Rule" id="MF_00691"/>
    </source>
</evidence>
<protein>
    <recommendedName>
        <fullName evidence="1">5-oxoprolinase subunit A</fullName>
        <shortName evidence="1">5-OPase subunit A</shortName>
        <ecNumber evidence="1">3.5.2.9</ecNumber>
    </recommendedName>
    <alternativeName>
        <fullName evidence="1">5-oxoprolinase (ATP-hydrolyzing) subunit A</fullName>
    </alternativeName>
</protein>
<dbReference type="Gene3D" id="3.20.20.370">
    <property type="entry name" value="Glycoside hydrolase/deacetylase"/>
    <property type="match status" value="1"/>
</dbReference>
<gene>
    <name evidence="1" type="primary">pxpA</name>
    <name evidence="4" type="ORF">NCTC10327_00729</name>
    <name evidence="2" type="ORF">R6G71_05055</name>
    <name evidence="3" type="ORF">SAMN05421878_10350</name>
</gene>
<proteinExistence type="inferred from homology"/>
<evidence type="ECO:0000313" key="2">
    <source>
        <dbReference type="EMBL" id="MDY5153416.1"/>
    </source>
</evidence>
<comment type="function">
    <text evidence="1">Catalyzes the cleavage of 5-oxoproline to form L-glutamate coupled to the hydrolysis of ATP to ADP and inorganic phosphate.</text>
</comment>
<keyword evidence="1" id="KW-0067">ATP-binding</keyword>
<dbReference type="AlphaFoldDB" id="A0A1B9BBW9"/>
<dbReference type="CDD" id="cd10787">
    <property type="entry name" value="LamB_YcsF_like"/>
    <property type="match status" value="1"/>
</dbReference>
<dbReference type="PANTHER" id="PTHR30292">
    <property type="entry name" value="UNCHARACTERIZED PROTEIN YBGL-RELATED"/>
    <property type="match status" value="1"/>
</dbReference>
<dbReference type="EMBL" id="FNAU01000003">
    <property type="protein sequence ID" value="SDE17508.1"/>
    <property type="molecule type" value="Genomic_DNA"/>
</dbReference>
<dbReference type="NCBIfam" id="NF003816">
    <property type="entry name" value="PRK05406.1-5"/>
    <property type="match status" value="1"/>
</dbReference>
<dbReference type="EC" id="3.5.2.9" evidence="1"/>
<accession>A0A1B9BBW9</accession>